<dbReference type="EMBL" id="JAQQBS010001422">
    <property type="protein sequence ID" value="KAK0164853.1"/>
    <property type="molecule type" value="Genomic_DNA"/>
</dbReference>
<evidence type="ECO:0000313" key="9">
    <source>
        <dbReference type="EMBL" id="KAK0164853.1"/>
    </source>
</evidence>
<feature type="coiled-coil region" evidence="7">
    <location>
        <begin position="104"/>
        <end position="131"/>
    </location>
</feature>
<evidence type="ECO:0000256" key="1">
    <source>
        <dbReference type="ARBA" id="ARBA00004604"/>
    </source>
</evidence>
<keyword evidence="10" id="KW-1185">Reference proteome</keyword>
<reference evidence="9" key="1">
    <citation type="journal article" date="2023" name="bioRxiv">
        <title>Scaffold-level genome assemblies of two parasitoid biocontrol wasps reveal the parthenogenesis mechanism and an associated novel virus.</title>
        <authorList>
            <person name="Inwood S."/>
            <person name="Skelly J."/>
            <person name="Guhlin J."/>
            <person name="Harrop T."/>
            <person name="Goldson S."/>
            <person name="Dearden P."/>
        </authorList>
    </citation>
    <scope>NUCLEOTIDE SEQUENCE</scope>
    <source>
        <strain evidence="9">Irish</strain>
        <tissue evidence="9">Whole body</tissue>
    </source>
</reference>
<protein>
    <recommendedName>
        <fullName evidence="4">Ribosome biogenesis protein NOP53</fullName>
    </recommendedName>
</protein>
<feature type="region of interest" description="Disordered" evidence="8">
    <location>
        <begin position="145"/>
        <end position="181"/>
    </location>
</feature>
<evidence type="ECO:0000256" key="7">
    <source>
        <dbReference type="SAM" id="Coils"/>
    </source>
</evidence>
<dbReference type="AlphaFoldDB" id="A0AA39F8D3"/>
<comment type="subcellular location">
    <subcellularLocation>
        <location evidence="1">Nucleus</location>
        <location evidence="1">Nucleolus</location>
    </subcellularLocation>
    <subcellularLocation>
        <location evidence="2">Nucleus</location>
        <location evidence="2">Nucleoplasm</location>
    </subcellularLocation>
</comment>
<dbReference type="GO" id="GO:0005730">
    <property type="term" value="C:nucleolus"/>
    <property type="evidence" value="ECO:0007669"/>
    <property type="project" value="UniProtKB-SubCell"/>
</dbReference>
<sequence>MSTMNKMVKLRKGIRECDEHSANIKEKPQPTRGNFDFDIWTQKSENLNQIDSQWLTSDTLRHTIAIKGIRKRKIPATLHKKPSVVSPIEIPHPGTSYNPSYDDHQKLLHEVAEKEQKLMKEEAHLNRVTTKMFKKVSAETQDKVWMKESSEGLPLNTNDKEIKSEEENDNDDPNRISINPPVKNMKKTLVKRRKQREQKKLAFEMKNKKLEKKKIGDMYKLRFLEKNISKIEEKQKILRNKREKIKAIKSSEPKVLAKTKFEPAEPDFKMGNELSGNLRNADPTGNLLKDRYKSLQQRNIVAPSTRVLKRNKAKVKKYIKADHKITMPSTK</sequence>
<reference evidence="9" key="2">
    <citation type="submission" date="2023-03" db="EMBL/GenBank/DDBJ databases">
        <authorList>
            <person name="Inwood S.N."/>
            <person name="Skelly J.G."/>
            <person name="Guhlin J."/>
            <person name="Harrop T.W.R."/>
            <person name="Goldson S.G."/>
            <person name="Dearden P.K."/>
        </authorList>
    </citation>
    <scope>NUCLEOTIDE SEQUENCE</scope>
    <source>
        <strain evidence="9">Irish</strain>
        <tissue evidence="9">Whole body</tissue>
    </source>
</reference>
<gene>
    <name evidence="9" type="ORF">PV328_003422</name>
</gene>
<evidence type="ECO:0000256" key="6">
    <source>
        <dbReference type="ARBA" id="ARBA00023242"/>
    </source>
</evidence>
<feature type="coiled-coil region" evidence="7">
    <location>
        <begin position="193"/>
        <end position="251"/>
    </location>
</feature>
<name>A0AA39F8D3_9HYME</name>
<evidence type="ECO:0000256" key="4">
    <source>
        <dbReference type="ARBA" id="ARBA00018339"/>
    </source>
</evidence>
<dbReference type="GO" id="GO:0008097">
    <property type="term" value="F:5S rRNA binding"/>
    <property type="evidence" value="ECO:0007669"/>
    <property type="project" value="TreeGrafter"/>
</dbReference>
<dbReference type="GO" id="GO:0000027">
    <property type="term" value="P:ribosomal large subunit assembly"/>
    <property type="evidence" value="ECO:0007669"/>
    <property type="project" value="TreeGrafter"/>
</dbReference>
<dbReference type="PANTHER" id="PTHR14211">
    <property type="entry name" value="GLIOMA SUPPRESSOR CANDIDATE REGION GENE 2"/>
    <property type="match status" value="1"/>
</dbReference>
<dbReference type="GO" id="GO:0006364">
    <property type="term" value="P:rRNA processing"/>
    <property type="evidence" value="ECO:0007669"/>
    <property type="project" value="TreeGrafter"/>
</dbReference>
<dbReference type="GO" id="GO:0005654">
    <property type="term" value="C:nucleoplasm"/>
    <property type="evidence" value="ECO:0007669"/>
    <property type="project" value="UniProtKB-SubCell"/>
</dbReference>
<dbReference type="InterPro" id="IPR011687">
    <property type="entry name" value="Nop53/GLTSCR2"/>
</dbReference>
<evidence type="ECO:0000256" key="3">
    <source>
        <dbReference type="ARBA" id="ARBA00008838"/>
    </source>
</evidence>
<evidence type="ECO:0000256" key="8">
    <source>
        <dbReference type="SAM" id="MobiDB-lite"/>
    </source>
</evidence>
<dbReference type="Proteomes" id="UP001168990">
    <property type="component" value="Unassembled WGS sequence"/>
</dbReference>
<dbReference type="PIRSF" id="PIRSF017302">
    <property type="entry name" value="Gltscr2"/>
    <property type="match status" value="1"/>
</dbReference>
<keyword evidence="5" id="KW-0690">Ribosome biogenesis</keyword>
<accession>A0AA39F8D3</accession>
<proteinExistence type="inferred from homology"/>
<dbReference type="PANTHER" id="PTHR14211:SF7">
    <property type="entry name" value="RIBOSOME BIOGENESIS PROTEIN NOP53"/>
    <property type="match status" value="1"/>
</dbReference>
<dbReference type="Pfam" id="PF07767">
    <property type="entry name" value="Nop53"/>
    <property type="match status" value="1"/>
</dbReference>
<evidence type="ECO:0000313" key="10">
    <source>
        <dbReference type="Proteomes" id="UP001168990"/>
    </source>
</evidence>
<comment type="similarity">
    <text evidence="3">Belongs to the NOP53 family.</text>
</comment>
<comment type="caution">
    <text evidence="9">The sequence shown here is derived from an EMBL/GenBank/DDBJ whole genome shotgun (WGS) entry which is preliminary data.</text>
</comment>
<evidence type="ECO:0000256" key="2">
    <source>
        <dbReference type="ARBA" id="ARBA00004642"/>
    </source>
</evidence>
<evidence type="ECO:0000256" key="5">
    <source>
        <dbReference type="ARBA" id="ARBA00022517"/>
    </source>
</evidence>
<keyword evidence="6" id="KW-0539">Nucleus</keyword>
<organism evidence="9 10">
    <name type="scientific">Microctonus aethiopoides</name>
    <dbReference type="NCBI Taxonomy" id="144406"/>
    <lineage>
        <taxon>Eukaryota</taxon>
        <taxon>Metazoa</taxon>
        <taxon>Ecdysozoa</taxon>
        <taxon>Arthropoda</taxon>
        <taxon>Hexapoda</taxon>
        <taxon>Insecta</taxon>
        <taxon>Pterygota</taxon>
        <taxon>Neoptera</taxon>
        <taxon>Endopterygota</taxon>
        <taxon>Hymenoptera</taxon>
        <taxon>Apocrita</taxon>
        <taxon>Ichneumonoidea</taxon>
        <taxon>Braconidae</taxon>
        <taxon>Euphorinae</taxon>
        <taxon>Microctonus</taxon>
    </lineage>
</organism>
<keyword evidence="7" id="KW-0175">Coiled coil</keyword>